<feature type="compositionally biased region" description="Polar residues" evidence="9">
    <location>
        <begin position="646"/>
        <end position="663"/>
    </location>
</feature>
<keyword evidence="8" id="KW-0539">Nucleus</keyword>
<evidence type="ECO:0000256" key="4">
    <source>
        <dbReference type="ARBA" id="ARBA00022843"/>
    </source>
</evidence>
<gene>
    <name evidence="11" type="primary">LOC109105332</name>
</gene>
<feature type="compositionally biased region" description="Basic and acidic residues" evidence="9">
    <location>
        <begin position="339"/>
        <end position="349"/>
    </location>
</feature>
<feature type="compositionally biased region" description="Low complexity" evidence="9">
    <location>
        <begin position="163"/>
        <end position="177"/>
    </location>
</feature>
<dbReference type="GO" id="GO:0003714">
    <property type="term" value="F:transcription corepressor activity"/>
    <property type="evidence" value="ECO:0007669"/>
    <property type="project" value="TreeGrafter"/>
</dbReference>
<feature type="signal peptide" evidence="10">
    <location>
        <begin position="1"/>
        <end position="18"/>
    </location>
</feature>
<keyword evidence="4" id="KW-0832">Ubl conjugation</keyword>
<feature type="compositionally biased region" description="Low complexity" evidence="9">
    <location>
        <begin position="404"/>
        <end position="435"/>
    </location>
</feature>
<dbReference type="PANTHER" id="PTHR13859:SF9">
    <property type="entry name" value="ATROPHIN-1"/>
    <property type="match status" value="1"/>
</dbReference>
<feature type="region of interest" description="Disordered" evidence="9">
    <location>
        <begin position="1358"/>
        <end position="1536"/>
    </location>
</feature>
<evidence type="ECO:0000256" key="2">
    <source>
        <dbReference type="ARBA" id="ARBA00022499"/>
    </source>
</evidence>
<keyword evidence="3" id="KW-0597">Phosphoprotein</keyword>
<comment type="subcellular location">
    <subcellularLocation>
        <location evidence="1">Nucleus</location>
    </subcellularLocation>
</comment>
<feature type="compositionally biased region" description="Low complexity" evidence="9">
    <location>
        <begin position="878"/>
        <end position="907"/>
    </location>
</feature>
<evidence type="ECO:0000313" key="12">
    <source>
        <dbReference type="Proteomes" id="UP000694427"/>
    </source>
</evidence>
<feature type="compositionally biased region" description="Low complexity" evidence="9">
    <location>
        <begin position="371"/>
        <end position="392"/>
    </location>
</feature>
<feature type="compositionally biased region" description="Low complexity" evidence="9">
    <location>
        <begin position="131"/>
        <end position="154"/>
    </location>
</feature>
<feature type="compositionally biased region" description="Pro residues" evidence="9">
    <location>
        <begin position="968"/>
        <end position="980"/>
    </location>
</feature>
<feature type="compositionally biased region" description="Low complexity" evidence="9">
    <location>
        <begin position="468"/>
        <end position="485"/>
    </location>
</feature>
<feature type="compositionally biased region" description="Basic and acidic residues" evidence="9">
    <location>
        <begin position="1034"/>
        <end position="1067"/>
    </location>
</feature>
<evidence type="ECO:0000256" key="7">
    <source>
        <dbReference type="ARBA" id="ARBA00023163"/>
    </source>
</evidence>
<feature type="chain" id="PRO_5034736142" description="Atrophin-1" evidence="10">
    <location>
        <begin position="19"/>
        <end position="1682"/>
    </location>
</feature>
<evidence type="ECO:0000256" key="10">
    <source>
        <dbReference type="SAM" id="SignalP"/>
    </source>
</evidence>
<feature type="compositionally biased region" description="Polar residues" evidence="9">
    <location>
        <begin position="1068"/>
        <end position="1079"/>
    </location>
</feature>
<keyword evidence="7" id="KW-0804">Transcription</keyword>
<keyword evidence="5" id="KW-0007">Acetylation</keyword>
<evidence type="ECO:0008006" key="13">
    <source>
        <dbReference type="Google" id="ProtNLM"/>
    </source>
</evidence>
<feature type="compositionally biased region" description="Basic and acidic residues" evidence="9">
    <location>
        <begin position="738"/>
        <end position="748"/>
    </location>
</feature>
<dbReference type="Ensembl" id="ENSCCRT00010032929.1">
    <property type="protein sequence ID" value="ENSCCRP00010030059.1"/>
    <property type="gene ID" value="ENSCCRG00010012802.1"/>
</dbReference>
<organism evidence="11 12">
    <name type="scientific">Cyprinus carpio</name>
    <name type="common">Common carp</name>
    <dbReference type="NCBI Taxonomy" id="7962"/>
    <lineage>
        <taxon>Eukaryota</taxon>
        <taxon>Metazoa</taxon>
        <taxon>Chordata</taxon>
        <taxon>Craniata</taxon>
        <taxon>Vertebrata</taxon>
        <taxon>Euteleostomi</taxon>
        <taxon>Actinopterygii</taxon>
        <taxon>Neopterygii</taxon>
        <taxon>Teleostei</taxon>
        <taxon>Ostariophysi</taxon>
        <taxon>Cypriniformes</taxon>
        <taxon>Cyprinidae</taxon>
        <taxon>Cyprininae</taxon>
        <taxon>Cyprinus</taxon>
    </lineage>
</organism>
<feature type="compositionally biased region" description="Basic residues" evidence="9">
    <location>
        <begin position="1117"/>
        <end position="1135"/>
    </location>
</feature>
<proteinExistence type="predicted"/>
<feature type="region of interest" description="Disordered" evidence="9">
    <location>
        <begin position="1034"/>
        <end position="1079"/>
    </location>
</feature>
<dbReference type="GO" id="GO:0005634">
    <property type="term" value="C:nucleus"/>
    <property type="evidence" value="ECO:0007669"/>
    <property type="project" value="UniProtKB-SubCell"/>
</dbReference>
<feature type="region of interest" description="Disordered" evidence="9">
    <location>
        <begin position="22"/>
        <end position="989"/>
    </location>
</feature>
<feature type="compositionally biased region" description="Low complexity" evidence="9">
    <location>
        <begin position="1402"/>
        <end position="1418"/>
    </location>
</feature>
<feature type="compositionally biased region" description="Low complexity" evidence="9">
    <location>
        <begin position="759"/>
        <end position="779"/>
    </location>
</feature>
<feature type="compositionally biased region" description="Polar residues" evidence="9">
    <location>
        <begin position="908"/>
        <end position="935"/>
    </location>
</feature>
<dbReference type="Pfam" id="PF03154">
    <property type="entry name" value="Atrophin-1"/>
    <property type="match status" value="3"/>
</dbReference>
<sequence length="1682" mass="177327">MLSFFLILLFALPRSCWAWPQMPARSGRRRGGSEERRGRRPHTSPSQAERNERQTQRTAGEELAVGRFSRRSQGHDSSESEGEEHVQPPKRQKVQDSSNPPAPTLSTNTPTSAPPPTSSNSQSRESDNEDGQSQGSRSSAGGSLANSSSSISSGRDIDQDNRSSSPSLSASPLASLDSESDSPDSPKQGDKNKDGGTSKCVAENRRSSGKGEDSRPEDQRDSEGGMEGDLSLLKSSSSLYTSHRGMVDNASDASNNRKSYFPLDSKLANKVEYTGPGGPETLHTCSRIPSKPSTQCGKPGMGGAEYSHGNSNVSHGPTLPPPPALKPLEVGQNAPSGESKADKPEKGDKSVPPSLLPQTSTVSQQPPPPNTHHYTPTSWSGGPPSSCPGNWGYVRYPGNHHTHPSQQPPVQQQLPSVYNSPSSTRHSSHPPYLSHPHPHPHKEFLPRYSTAAERERGGREFGNRDFPASNSSSNANSNSGSICGSTSGGGGPNSNVGRDFGNSLPGQKREYSANRDGPAGPQSGREYGPGFRDRGTGREFPLQNQQLQAQGREFGTESSGGGGCHPRDKDSRWGDLAGQVREAGSNTYAGNANQAPVGAPPSALPLATLVNREPASSPQNNSGHPPFSSTNSIPHKLDYSSPMDANVQQTLQGQSPQVPSNTADLPPPPHYLREYPPPGSKDPYPPPGSTSSSVPLSGVPREFPSPPGLAPNLTREYPGGPPLPHHTHYPGQTALPLQHRDREREKDNTTSALHSNRNHPPSLSPSSSGSGSGHPTSTSYPPPPPPPSTSSHCQPPSITSLPGNHARQGPYSSTNQTPPTPLSPLPSPSTNPMGGFSPFPSTSAPSVPLPASGVSTSCPSGCRPTPYHGTLSSHTPFSSSYHGNGNHGNSNASGNAPNNSNSTSTPSLLHSPQNIKVQPHLSNPSHNNTASTPSTSVGVDGHSDSSSGPVPPPVIKEEPVEEREDLESPPPVLRSPSPEPKPVDIPIHASQSARFHRVLDRGSGNSCARSDVLFVPLDGSKLWKKRNEAIERARREVEQRARDLREKEREREREKERERDLDRHLQPKESSTSAGLGATATRQGSSLFFPSSSSILLDPSSSSSSSVNPSHPAAHPQHYHAHHASHPHAIHHSHPLHPSLSHSIPHSLLLPSMAGGSPVVGGPQGALGIGLGGPYLGPDTPALRTLSEYARPHAMSPLGAASRAQVHHPHFHHHPHPHAHAHAHAHANTHPHVHPSFFLSQFQNPALAHPHHLPADAATAAAILGFLYGGGMEGGPAHPGHGPGPGGLAGAGLGGMGFPHAVAAQRERMKPGFEFKSEERVYTAGALADPAIALSHAHSHTHSHSLLLGGGSGGGAPGSEVALYGTTPPPAPPPQALAAAARNPNPVPPPLSVPPTSSILPATIPAHQAPAGAAVTPAAPSPIPAPPPQPPPPPPPPPTASSLHHPTPHSTFPNTHPSCQPPPLPTQATPSERYPTPVRTPPSTERARSVERERERVMPATERERERDRERAGTGGGAAGGGTATAGGTGGGDSLSRLQMLNVTPHHHQHSHIHSHLHLHQQDTAAGGVHPLMDPLASGSPLARLPYPGAALGPPILAHSLTESEVLRQQLFGGPFREMPQSSSLGGSMSAAHQLQAMQQAQSAEIQFQRLALEQQWIHHHHHSLAQDEYYSHLKKESDKTL</sequence>
<reference evidence="11" key="1">
    <citation type="submission" date="2025-08" db="UniProtKB">
        <authorList>
            <consortium name="Ensembl"/>
        </authorList>
    </citation>
    <scope>IDENTIFICATION</scope>
</reference>
<evidence type="ECO:0000313" key="11">
    <source>
        <dbReference type="Ensembl" id="ENSCCRP00010030059.1"/>
    </source>
</evidence>
<keyword evidence="2" id="KW-1017">Isopeptide bond</keyword>
<feature type="compositionally biased region" description="Low complexity" evidence="9">
    <location>
        <begin position="936"/>
        <end position="948"/>
    </location>
</feature>
<evidence type="ECO:0000256" key="6">
    <source>
        <dbReference type="ARBA" id="ARBA00023015"/>
    </source>
</evidence>
<keyword evidence="12" id="KW-1185">Reference proteome</keyword>
<feature type="region of interest" description="Disordered" evidence="9">
    <location>
        <begin position="1098"/>
        <end position="1143"/>
    </location>
</feature>
<evidence type="ECO:0000256" key="5">
    <source>
        <dbReference type="ARBA" id="ARBA00022990"/>
    </source>
</evidence>
<feature type="compositionally biased region" description="Basic and acidic residues" evidence="9">
    <location>
        <begin position="187"/>
        <end position="223"/>
    </location>
</feature>
<evidence type="ECO:0000256" key="1">
    <source>
        <dbReference type="ARBA" id="ARBA00004123"/>
    </source>
</evidence>
<feature type="compositionally biased region" description="Basic and acidic residues" evidence="9">
    <location>
        <begin position="1485"/>
        <end position="1512"/>
    </location>
</feature>
<reference evidence="11" key="2">
    <citation type="submission" date="2025-09" db="UniProtKB">
        <authorList>
            <consortium name="Ensembl"/>
        </authorList>
    </citation>
    <scope>IDENTIFICATION</scope>
</reference>
<feature type="compositionally biased region" description="Low complexity" evidence="9">
    <location>
        <begin position="230"/>
        <end position="239"/>
    </location>
</feature>
<evidence type="ECO:0000256" key="3">
    <source>
        <dbReference type="ARBA" id="ARBA00022553"/>
    </source>
</evidence>
<feature type="region of interest" description="Disordered" evidence="9">
    <location>
        <begin position="1209"/>
        <end position="1228"/>
    </location>
</feature>
<evidence type="ECO:0000256" key="8">
    <source>
        <dbReference type="ARBA" id="ARBA00023242"/>
    </source>
</evidence>
<dbReference type="InterPro" id="IPR002951">
    <property type="entry name" value="Atrophin-like"/>
</dbReference>
<feature type="compositionally biased region" description="Pro residues" evidence="9">
    <location>
        <begin position="818"/>
        <end position="829"/>
    </location>
</feature>
<dbReference type="Proteomes" id="UP000694427">
    <property type="component" value="Unplaced"/>
</dbReference>
<feature type="compositionally biased region" description="Low complexity" evidence="9">
    <location>
        <begin position="1440"/>
        <end position="1453"/>
    </location>
</feature>
<feature type="compositionally biased region" description="Pro residues" evidence="9">
    <location>
        <begin position="665"/>
        <end position="688"/>
    </location>
</feature>
<feature type="compositionally biased region" description="Gly residues" evidence="9">
    <location>
        <begin position="1513"/>
        <end position="1533"/>
    </location>
</feature>
<dbReference type="PANTHER" id="PTHR13859">
    <property type="entry name" value="ATROPHIN-RELATED"/>
    <property type="match status" value="1"/>
</dbReference>
<protein>
    <recommendedName>
        <fullName evidence="13">Atrophin-1</fullName>
    </recommendedName>
</protein>
<evidence type="ECO:0000256" key="9">
    <source>
        <dbReference type="SAM" id="MobiDB-lite"/>
    </source>
</evidence>
<keyword evidence="6" id="KW-0805">Transcription regulation</keyword>
<feature type="compositionally biased region" description="Polar residues" evidence="9">
    <location>
        <begin position="584"/>
        <end position="594"/>
    </location>
</feature>
<feature type="compositionally biased region" description="Low complexity" evidence="9">
    <location>
        <begin position="1098"/>
        <end position="1116"/>
    </location>
</feature>
<feature type="compositionally biased region" description="Basic and acidic residues" evidence="9">
    <location>
        <begin position="452"/>
        <end position="463"/>
    </location>
</feature>
<name>A0A8C1JBP3_CYPCA</name>
<feature type="compositionally biased region" description="Pro residues" evidence="9">
    <location>
        <begin position="1419"/>
        <end position="1439"/>
    </location>
</feature>
<accession>A0A8C1JBP3</accession>
<feature type="compositionally biased region" description="Basic and acidic residues" evidence="9">
    <location>
        <begin position="73"/>
        <end position="87"/>
    </location>
</feature>
<feature type="compositionally biased region" description="Polar residues" evidence="9">
    <location>
        <begin position="614"/>
        <end position="633"/>
    </location>
</feature>
<keyword evidence="10" id="KW-0732">Signal</keyword>